<keyword evidence="2" id="KW-1185">Reference proteome</keyword>
<comment type="caution">
    <text evidence="1">The sequence shown here is derived from an EMBL/GenBank/DDBJ whole genome shotgun (WGS) entry which is preliminary data.</text>
</comment>
<organism evidence="1 2">
    <name type="scientific">Periplaneta americana</name>
    <name type="common">American cockroach</name>
    <name type="synonym">Blatta americana</name>
    <dbReference type="NCBI Taxonomy" id="6978"/>
    <lineage>
        <taxon>Eukaryota</taxon>
        <taxon>Metazoa</taxon>
        <taxon>Ecdysozoa</taxon>
        <taxon>Arthropoda</taxon>
        <taxon>Hexapoda</taxon>
        <taxon>Insecta</taxon>
        <taxon>Pterygota</taxon>
        <taxon>Neoptera</taxon>
        <taxon>Polyneoptera</taxon>
        <taxon>Dictyoptera</taxon>
        <taxon>Blattodea</taxon>
        <taxon>Blattoidea</taxon>
        <taxon>Blattidae</taxon>
        <taxon>Blattinae</taxon>
        <taxon>Periplaneta</taxon>
    </lineage>
</organism>
<reference evidence="1 2" key="1">
    <citation type="journal article" date="2022" name="Allergy">
        <title>Genome assembly and annotation of Periplaneta americana reveal a comprehensive cockroach allergen profile.</title>
        <authorList>
            <person name="Wang L."/>
            <person name="Xiong Q."/>
            <person name="Saelim N."/>
            <person name="Wang L."/>
            <person name="Nong W."/>
            <person name="Wan A.T."/>
            <person name="Shi M."/>
            <person name="Liu X."/>
            <person name="Cao Q."/>
            <person name="Hui J.H.L."/>
            <person name="Sookrung N."/>
            <person name="Leung T.F."/>
            <person name="Tungtrongchitr A."/>
            <person name="Tsui S.K.W."/>
        </authorList>
    </citation>
    <scope>NUCLEOTIDE SEQUENCE [LARGE SCALE GENOMIC DNA]</scope>
    <source>
        <strain evidence="1">PWHHKU_190912</strain>
    </source>
</reference>
<proteinExistence type="predicted"/>
<evidence type="ECO:0000313" key="2">
    <source>
        <dbReference type="Proteomes" id="UP001148838"/>
    </source>
</evidence>
<sequence>MVKDLKQTIEQRDRRIIKLKRKVDDSKQYQRRQCVKIFRIDKEIGEDTDKLVVELMVNTGVDLKVEDIDKATRQEA</sequence>
<dbReference type="EMBL" id="JAJSOF020000038">
    <property type="protein sequence ID" value="KAJ4427095.1"/>
    <property type="molecule type" value="Genomic_DNA"/>
</dbReference>
<dbReference type="Proteomes" id="UP001148838">
    <property type="component" value="Unassembled WGS sequence"/>
</dbReference>
<name>A0ABQ8RZX3_PERAM</name>
<evidence type="ECO:0000313" key="1">
    <source>
        <dbReference type="EMBL" id="KAJ4427095.1"/>
    </source>
</evidence>
<protein>
    <submittedName>
        <fullName evidence="1">Uncharacterized protein</fullName>
    </submittedName>
</protein>
<gene>
    <name evidence="1" type="ORF">ANN_24710</name>
</gene>
<accession>A0ABQ8RZX3</accession>